<sequence length="101" mass="11130">MSYLEGHNTPPSTFSRQATRCILPLLPGVSGAGAESVCYVEKVYTDQARPDVYIVERLYPESVSPPDGFHSYENTGTASPRTPQRIIYAHRRTPSNISDAS</sequence>
<reference evidence="1 2" key="1">
    <citation type="submission" date="2021-06" db="EMBL/GenBank/DDBJ databases">
        <title>Caerostris extrusa draft genome.</title>
        <authorList>
            <person name="Kono N."/>
            <person name="Arakawa K."/>
        </authorList>
    </citation>
    <scope>NUCLEOTIDE SEQUENCE [LARGE SCALE GENOMIC DNA]</scope>
</reference>
<protein>
    <submittedName>
        <fullName evidence="1">Mitogen-activated protein kinase kinase kinase 9</fullName>
    </submittedName>
</protein>
<proteinExistence type="predicted"/>
<organism evidence="1 2">
    <name type="scientific">Caerostris extrusa</name>
    <name type="common">Bark spider</name>
    <name type="synonym">Caerostris bankana</name>
    <dbReference type="NCBI Taxonomy" id="172846"/>
    <lineage>
        <taxon>Eukaryota</taxon>
        <taxon>Metazoa</taxon>
        <taxon>Ecdysozoa</taxon>
        <taxon>Arthropoda</taxon>
        <taxon>Chelicerata</taxon>
        <taxon>Arachnida</taxon>
        <taxon>Araneae</taxon>
        <taxon>Araneomorphae</taxon>
        <taxon>Entelegynae</taxon>
        <taxon>Araneoidea</taxon>
        <taxon>Araneidae</taxon>
        <taxon>Caerostris</taxon>
    </lineage>
</organism>
<dbReference type="EMBL" id="BPLR01019094">
    <property type="protein sequence ID" value="GIZ04497.1"/>
    <property type="molecule type" value="Genomic_DNA"/>
</dbReference>
<keyword evidence="2" id="KW-1185">Reference proteome</keyword>
<keyword evidence="1" id="KW-0418">Kinase</keyword>
<keyword evidence="1" id="KW-0808">Transferase</keyword>
<dbReference type="GO" id="GO:0016301">
    <property type="term" value="F:kinase activity"/>
    <property type="evidence" value="ECO:0007669"/>
    <property type="project" value="UniProtKB-KW"/>
</dbReference>
<dbReference type="Proteomes" id="UP001054945">
    <property type="component" value="Unassembled WGS sequence"/>
</dbReference>
<evidence type="ECO:0000313" key="1">
    <source>
        <dbReference type="EMBL" id="GIZ04497.1"/>
    </source>
</evidence>
<comment type="caution">
    <text evidence="1">The sequence shown here is derived from an EMBL/GenBank/DDBJ whole genome shotgun (WGS) entry which is preliminary data.</text>
</comment>
<dbReference type="AlphaFoldDB" id="A0AAV4YB88"/>
<evidence type="ECO:0000313" key="2">
    <source>
        <dbReference type="Proteomes" id="UP001054945"/>
    </source>
</evidence>
<name>A0AAV4YB88_CAEEX</name>
<accession>A0AAV4YB88</accession>
<gene>
    <name evidence="1" type="primary">Map3k9_2</name>
    <name evidence="1" type="ORF">CEXT_709221</name>
</gene>